<evidence type="ECO:0000313" key="3">
    <source>
        <dbReference type="Proteomes" id="UP000515146"/>
    </source>
</evidence>
<name>A0A6P6Y484_DERPT</name>
<dbReference type="PROSITE" id="PS51257">
    <property type="entry name" value="PROKAR_LIPOPROTEIN"/>
    <property type="match status" value="1"/>
</dbReference>
<dbReference type="AlphaFoldDB" id="A0A6P6Y484"/>
<feature type="compositionally biased region" description="Gly residues" evidence="1">
    <location>
        <begin position="150"/>
        <end position="162"/>
    </location>
</feature>
<organism evidence="3 4">
    <name type="scientific">Dermatophagoides pteronyssinus</name>
    <name type="common">European house dust mite</name>
    <dbReference type="NCBI Taxonomy" id="6956"/>
    <lineage>
        <taxon>Eukaryota</taxon>
        <taxon>Metazoa</taxon>
        <taxon>Ecdysozoa</taxon>
        <taxon>Arthropoda</taxon>
        <taxon>Chelicerata</taxon>
        <taxon>Arachnida</taxon>
        <taxon>Acari</taxon>
        <taxon>Acariformes</taxon>
        <taxon>Sarcoptiformes</taxon>
        <taxon>Astigmata</taxon>
        <taxon>Psoroptidia</taxon>
        <taxon>Analgoidea</taxon>
        <taxon>Pyroglyphidae</taxon>
        <taxon>Dermatophagoidinae</taxon>
        <taxon>Dermatophagoides</taxon>
    </lineage>
</organism>
<evidence type="ECO:0000256" key="1">
    <source>
        <dbReference type="SAM" id="MobiDB-lite"/>
    </source>
</evidence>
<gene>
    <name evidence="4" type="primary">LOC113793962</name>
</gene>
<dbReference type="RefSeq" id="XP_027199841.1">
    <property type="nucleotide sequence ID" value="XM_027344040.1"/>
</dbReference>
<feature type="region of interest" description="Disordered" evidence="1">
    <location>
        <begin position="149"/>
        <end position="177"/>
    </location>
</feature>
<feature type="signal peptide" evidence="2">
    <location>
        <begin position="1"/>
        <end position="17"/>
    </location>
</feature>
<sequence length="177" mass="19357">MIKYIASIFLFFGACYASYGGHSDGGGYSMNGVDAAIHSKHSVQIIPVSGSKHMGKTPVVDINSEPLPLTLRFNSHSTRILPIQKHFSHSGQVYKQNAIDEPDVLIQNIRKPIIQEVREIISPYRQVTQEVRPVQERIQTLIARGQDGINFGGSSGGGGSDGGNDKKYDKYDGYGGY</sequence>
<dbReference type="OMA" id="RFNSHST"/>
<dbReference type="Proteomes" id="UP000515146">
    <property type="component" value="Unplaced"/>
</dbReference>
<keyword evidence="2" id="KW-0732">Signal</keyword>
<reference evidence="4" key="1">
    <citation type="submission" date="2025-08" db="UniProtKB">
        <authorList>
            <consortium name="RefSeq"/>
        </authorList>
    </citation>
    <scope>IDENTIFICATION</scope>
    <source>
        <strain evidence="4">Airmid</strain>
    </source>
</reference>
<evidence type="ECO:0000313" key="4">
    <source>
        <dbReference type="RefSeq" id="XP_027199841.1"/>
    </source>
</evidence>
<accession>A0A6P6Y484</accession>
<protein>
    <submittedName>
        <fullName evidence="4">Uncharacterized protein LOC113793962</fullName>
    </submittedName>
</protein>
<feature type="chain" id="PRO_5027642513" evidence="2">
    <location>
        <begin position="18"/>
        <end position="177"/>
    </location>
</feature>
<dbReference type="InParanoid" id="A0A6P6Y484"/>
<dbReference type="KEGG" id="dpte:113793962"/>
<keyword evidence="3" id="KW-1185">Reference proteome</keyword>
<evidence type="ECO:0000256" key="2">
    <source>
        <dbReference type="SAM" id="SignalP"/>
    </source>
</evidence>
<dbReference type="OrthoDB" id="6500242at2759"/>
<proteinExistence type="predicted"/>
<feature type="compositionally biased region" description="Basic and acidic residues" evidence="1">
    <location>
        <begin position="163"/>
        <end position="177"/>
    </location>
</feature>